<protein>
    <submittedName>
        <fullName evidence="2">Type II site-specific deoxyribonuclease</fullName>
        <ecNumber evidence="2">3.1.21.4</ecNumber>
    </submittedName>
</protein>
<dbReference type="Pfam" id="PF04555">
    <property type="entry name" value="XhoI"/>
    <property type="match status" value="1"/>
</dbReference>
<keyword evidence="3" id="KW-1185">Reference proteome</keyword>
<dbReference type="OrthoDB" id="110543at2157"/>
<dbReference type="EC" id="3.1.21.4" evidence="2"/>
<dbReference type="Proteomes" id="UP000002408">
    <property type="component" value="Chromosome"/>
</dbReference>
<evidence type="ECO:0000313" key="2">
    <source>
        <dbReference type="EMBL" id="ABS56852.1"/>
    </source>
</evidence>
<dbReference type="GO" id="GO:0009307">
    <property type="term" value="P:DNA restriction-modification system"/>
    <property type="evidence" value="ECO:0007669"/>
    <property type="project" value="InterPro"/>
</dbReference>
<keyword evidence="2" id="KW-0378">Hydrolase</keyword>
<organism evidence="2 3">
    <name type="scientific">Methanoregula boonei (strain DSM 21154 / JCM 14090 / 6A8)</name>
    <dbReference type="NCBI Taxonomy" id="456442"/>
    <lineage>
        <taxon>Archaea</taxon>
        <taxon>Methanobacteriati</taxon>
        <taxon>Methanobacteriota</taxon>
        <taxon>Stenosarchaea group</taxon>
        <taxon>Methanomicrobia</taxon>
        <taxon>Methanomicrobiales</taxon>
        <taxon>Methanoregulaceae</taxon>
        <taxon>Methanoregula</taxon>
    </lineage>
</organism>
<dbReference type="STRING" id="456442.Mboo_2338"/>
<dbReference type="KEGG" id="mbn:Mboo_2338"/>
<reference evidence="3" key="1">
    <citation type="journal article" date="2015" name="Microbiology">
        <title>Genome of Methanoregula boonei 6A8 reveals adaptations to oligotrophic peatland environments.</title>
        <authorList>
            <person name="Braeuer S."/>
            <person name="Cadillo-Quiroz H."/>
            <person name="Kyrpides N."/>
            <person name="Woyke T."/>
            <person name="Goodwin L."/>
            <person name="Detter C."/>
            <person name="Podell S."/>
            <person name="Yavitt J.B."/>
            <person name="Zinder S.H."/>
        </authorList>
    </citation>
    <scope>NUCLEOTIDE SEQUENCE [LARGE SCALE GENOMIC DNA]</scope>
    <source>
        <strain evidence="3">DSM 21154 / JCM 14090 / 6A8</strain>
    </source>
</reference>
<dbReference type="GO" id="GO:0003677">
    <property type="term" value="F:DNA binding"/>
    <property type="evidence" value="ECO:0007669"/>
    <property type="project" value="InterPro"/>
</dbReference>
<name>A7IAU1_METB6</name>
<evidence type="ECO:0000256" key="1">
    <source>
        <dbReference type="SAM" id="MobiDB-lite"/>
    </source>
</evidence>
<sequence length="238" mass="27068">MDEKIVNAVRSYRTIRKRQITKQTESGRHDQGTRGAATGGAQMDAFADLICSAITEAGIPESAIFQKTAVELPGYYRPEKKWDIVVVQKGVLGAVIELKSQMGPSFGNNFNNRSEEALGSATDIWVAFREKRFGSRMFRPWLGYLFLLEDCPESTAPVAVREPHFAIDEIFRDASYKKRYEILCERLILERLYESSCFITARFESTDIHVDEPNPNLSFEHFIGSLKGHMQMLSNQMK</sequence>
<dbReference type="HOGENOM" id="CLU_097055_0_0_2"/>
<feature type="region of interest" description="Disordered" evidence="1">
    <location>
        <begin position="18"/>
        <end position="38"/>
    </location>
</feature>
<dbReference type="InterPro" id="IPR007636">
    <property type="entry name" value="Restrct_endonuc_II_XhoI"/>
</dbReference>
<dbReference type="GO" id="GO:0009036">
    <property type="term" value="F:type II site-specific deoxyribonuclease activity"/>
    <property type="evidence" value="ECO:0007669"/>
    <property type="project" value="UniProtKB-EC"/>
</dbReference>
<dbReference type="REBASE" id="15911">
    <property type="entry name" value="Mbo6A8ORF2337P"/>
</dbReference>
<gene>
    <name evidence="2" type="ordered locus">Mboo_2338</name>
</gene>
<dbReference type="AlphaFoldDB" id="A7IAU1"/>
<accession>A7IAU1</accession>
<evidence type="ECO:0000313" key="3">
    <source>
        <dbReference type="Proteomes" id="UP000002408"/>
    </source>
</evidence>
<dbReference type="RefSeq" id="WP_012107913.1">
    <property type="nucleotide sequence ID" value="NC_009712.1"/>
</dbReference>
<proteinExistence type="predicted"/>
<dbReference type="EMBL" id="CP000780">
    <property type="protein sequence ID" value="ABS56852.1"/>
    <property type="molecule type" value="Genomic_DNA"/>
</dbReference>
<dbReference type="GeneID" id="5411031"/>